<gene>
    <name evidence="7" type="primary">pepQ</name>
    <name evidence="10" type="ORF">EV696_11027</name>
</gene>
<evidence type="ECO:0000256" key="4">
    <source>
        <dbReference type="ARBA" id="ARBA00022997"/>
    </source>
</evidence>
<dbReference type="RefSeq" id="WP_133591039.1">
    <property type="nucleotide sequence ID" value="NZ_CP037953.1"/>
</dbReference>
<feature type="domain" description="Xaa-Pro dipeptidase N-terminal" evidence="9">
    <location>
        <begin position="6"/>
        <end position="153"/>
    </location>
</feature>
<comment type="catalytic activity">
    <reaction evidence="7">
        <text>Xaa-L-Pro dipeptide + H2O = an L-alpha-amino acid + L-proline</text>
        <dbReference type="Rhea" id="RHEA:76407"/>
        <dbReference type="ChEBI" id="CHEBI:15377"/>
        <dbReference type="ChEBI" id="CHEBI:59869"/>
        <dbReference type="ChEBI" id="CHEBI:60039"/>
        <dbReference type="ChEBI" id="CHEBI:195196"/>
        <dbReference type="EC" id="3.4.13.9"/>
    </reaction>
</comment>
<dbReference type="InterPro" id="IPR000994">
    <property type="entry name" value="Pept_M24"/>
</dbReference>
<evidence type="ECO:0000256" key="7">
    <source>
        <dbReference type="HAMAP-Rule" id="MF_01279"/>
    </source>
</evidence>
<feature type="binding site" evidence="7">
    <location>
        <position position="253"/>
    </location>
    <ligand>
        <name>Mn(2+)</name>
        <dbReference type="ChEBI" id="CHEBI:29035"/>
        <label>2</label>
    </ligand>
</feature>
<feature type="binding site" evidence="7">
    <location>
        <position position="242"/>
    </location>
    <ligand>
        <name>Mn(2+)</name>
        <dbReference type="ChEBI" id="CHEBI:29035"/>
        <label>2</label>
    </ligand>
</feature>
<dbReference type="InterPro" id="IPR029149">
    <property type="entry name" value="Creatin/AminoP/Spt16_N"/>
</dbReference>
<accession>A0A4R6UQB3</accession>
<dbReference type="InterPro" id="IPR022846">
    <property type="entry name" value="X_Pro_dipept"/>
</dbReference>
<dbReference type="GO" id="GO:0102009">
    <property type="term" value="F:proline dipeptidase activity"/>
    <property type="evidence" value="ECO:0007669"/>
    <property type="project" value="UniProtKB-EC"/>
</dbReference>
<evidence type="ECO:0000256" key="1">
    <source>
        <dbReference type="ARBA" id="ARBA00022670"/>
    </source>
</evidence>
<comment type="function">
    <text evidence="7">Splits dipeptides with a prolyl residue in the C-terminal position.</text>
</comment>
<dbReference type="GO" id="GO:0004177">
    <property type="term" value="F:aminopeptidase activity"/>
    <property type="evidence" value="ECO:0007669"/>
    <property type="project" value="TreeGrafter"/>
</dbReference>
<dbReference type="PANTHER" id="PTHR43226">
    <property type="entry name" value="XAA-PRO AMINOPEPTIDASE 3"/>
    <property type="match status" value="1"/>
</dbReference>
<dbReference type="PROSITE" id="PS00491">
    <property type="entry name" value="PROLINE_PEPTIDASE"/>
    <property type="match status" value="1"/>
</dbReference>
<evidence type="ECO:0000259" key="8">
    <source>
        <dbReference type="Pfam" id="PF00557"/>
    </source>
</evidence>
<dbReference type="InterPro" id="IPR052433">
    <property type="entry name" value="X-Pro_dipept-like"/>
</dbReference>
<feature type="binding site" evidence="7">
    <location>
        <position position="253"/>
    </location>
    <ligand>
        <name>Mn(2+)</name>
        <dbReference type="ChEBI" id="CHEBI:29035"/>
        <label>1</label>
    </ligand>
</feature>
<dbReference type="Pfam" id="PF00557">
    <property type="entry name" value="Peptidase_M24"/>
    <property type="match status" value="1"/>
</dbReference>
<dbReference type="EC" id="3.4.13.9" evidence="7"/>
<evidence type="ECO:0000256" key="5">
    <source>
        <dbReference type="ARBA" id="ARBA00023049"/>
    </source>
</evidence>
<dbReference type="InterPro" id="IPR036005">
    <property type="entry name" value="Creatinase/aminopeptidase-like"/>
</dbReference>
<comment type="similarity">
    <text evidence="7">Belongs to the peptidase M24B family. Bacterial-type prolidase subfamily.</text>
</comment>
<evidence type="ECO:0000313" key="11">
    <source>
        <dbReference type="Proteomes" id="UP000295375"/>
    </source>
</evidence>
<dbReference type="OrthoDB" id="9806388at2"/>
<feature type="binding site" evidence="7">
    <location>
        <position position="417"/>
    </location>
    <ligand>
        <name>Mn(2+)</name>
        <dbReference type="ChEBI" id="CHEBI:29035"/>
        <label>1</label>
    </ligand>
</feature>
<proteinExistence type="inferred from homology"/>
<dbReference type="HAMAP" id="MF_01279">
    <property type="entry name" value="X_Pro_dipeptid"/>
    <property type="match status" value="1"/>
</dbReference>
<evidence type="ECO:0000259" key="9">
    <source>
        <dbReference type="Pfam" id="PF21216"/>
    </source>
</evidence>
<dbReference type="Proteomes" id="UP000295375">
    <property type="component" value="Unassembled WGS sequence"/>
</dbReference>
<comment type="caution">
    <text evidence="10">The sequence shown here is derived from an EMBL/GenBank/DDBJ whole genome shotgun (WGS) entry which is preliminary data.</text>
</comment>
<keyword evidence="4 7" id="KW-0224">Dipeptidase</keyword>
<feature type="domain" description="Peptidase M24" evidence="8">
    <location>
        <begin position="165"/>
        <end position="424"/>
    </location>
</feature>
<dbReference type="GO" id="GO:0008235">
    <property type="term" value="F:metalloexopeptidase activity"/>
    <property type="evidence" value="ECO:0007669"/>
    <property type="project" value="UniProtKB-UniRule"/>
</dbReference>
<dbReference type="GO" id="GO:0005829">
    <property type="term" value="C:cytosol"/>
    <property type="evidence" value="ECO:0007669"/>
    <property type="project" value="TreeGrafter"/>
</dbReference>
<evidence type="ECO:0000256" key="2">
    <source>
        <dbReference type="ARBA" id="ARBA00022723"/>
    </source>
</evidence>
<dbReference type="GO" id="GO:0046872">
    <property type="term" value="F:metal ion binding"/>
    <property type="evidence" value="ECO:0007669"/>
    <property type="project" value="UniProtKB-KW"/>
</dbReference>
<keyword evidence="2 7" id="KW-0479">Metal-binding</keyword>
<evidence type="ECO:0000313" key="10">
    <source>
        <dbReference type="EMBL" id="TDQ47435.1"/>
    </source>
</evidence>
<comment type="cofactor">
    <cofactor evidence="7">
        <name>Mn(2+)</name>
        <dbReference type="ChEBI" id="CHEBI:29035"/>
    </cofactor>
    <text evidence="7">Binds 2 manganese ions per subunit.</text>
</comment>
<feature type="binding site" evidence="7">
    <location>
        <position position="333"/>
    </location>
    <ligand>
        <name>Mn(2+)</name>
        <dbReference type="ChEBI" id="CHEBI:29035"/>
        <label>1</label>
    </ligand>
</feature>
<feature type="binding site" evidence="7">
    <location>
        <position position="417"/>
    </location>
    <ligand>
        <name>Mn(2+)</name>
        <dbReference type="ChEBI" id="CHEBI:29035"/>
        <label>2</label>
    </ligand>
</feature>
<dbReference type="InterPro" id="IPR048819">
    <property type="entry name" value="PepQ_N"/>
</dbReference>
<dbReference type="Gene3D" id="3.40.350.10">
    <property type="entry name" value="Creatinase/prolidase N-terminal domain"/>
    <property type="match status" value="1"/>
</dbReference>
<dbReference type="PANTHER" id="PTHR43226:SF8">
    <property type="entry name" value="XAA-PRO DIPEPTIDASE"/>
    <property type="match status" value="1"/>
</dbReference>
<feature type="binding site" evidence="7">
    <location>
        <position position="378"/>
    </location>
    <ligand>
        <name>Mn(2+)</name>
        <dbReference type="ChEBI" id="CHEBI:29035"/>
        <label>1</label>
    </ligand>
</feature>
<keyword evidence="11" id="KW-1185">Reference proteome</keyword>
<evidence type="ECO:0000256" key="3">
    <source>
        <dbReference type="ARBA" id="ARBA00022801"/>
    </source>
</evidence>
<dbReference type="Pfam" id="PF21216">
    <property type="entry name" value="PepQ_N"/>
    <property type="match status" value="1"/>
</dbReference>
<dbReference type="SUPFAM" id="SSF55920">
    <property type="entry name" value="Creatinase/aminopeptidase"/>
    <property type="match status" value="1"/>
</dbReference>
<dbReference type="NCBIfam" id="NF010133">
    <property type="entry name" value="PRK13607.1"/>
    <property type="match status" value="1"/>
</dbReference>
<keyword evidence="3 7" id="KW-0378">Hydrolase</keyword>
<keyword evidence="1 7" id="KW-0645">Protease</keyword>
<organism evidence="10 11">
    <name type="scientific">Permianibacter aggregans</name>
    <dbReference type="NCBI Taxonomy" id="1510150"/>
    <lineage>
        <taxon>Bacteria</taxon>
        <taxon>Pseudomonadati</taxon>
        <taxon>Pseudomonadota</taxon>
        <taxon>Gammaproteobacteria</taxon>
        <taxon>Pseudomonadales</taxon>
        <taxon>Pseudomonadaceae</taxon>
        <taxon>Permianibacter</taxon>
    </lineage>
</organism>
<dbReference type="InterPro" id="IPR001131">
    <property type="entry name" value="Peptidase_M24B_aminopep-P_CS"/>
</dbReference>
<dbReference type="GO" id="GO:0006508">
    <property type="term" value="P:proteolysis"/>
    <property type="evidence" value="ECO:0007669"/>
    <property type="project" value="UniProtKB-KW"/>
</dbReference>
<dbReference type="GO" id="GO:0016795">
    <property type="term" value="F:phosphoric triester hydrolase activity"/>
    <property type="evidence" value="ECO:0007669"/>
    <property type="project" value="InterPro"/>
</dbReference>
<reference evidence="10 11" key="1">
    <citation type="submission" date="2019-03" db="EMBL/GenBank/DDBJ databases">
        <title>Genomic Encyclopedia of Type Strains, Phase IV (KMG-IV): sequencing the most valuable type-strain genomes for metagenomic binning, comparative biology and taxonomic classification.</title>
        <authorList>
            <person name="Goeker M."/>
        </authorList>
    </citation>
    <scope>NUCLEOTIDE SEQUENCE [LARGE SCALE GENOMIC DNA]</scope>
    <source>
        <strain evidence="10 11">DSM 103792</strain>
    </source>
</reference>
<keyword evidence="5 7" id="KW-0482">Metalloprotease</keyword>
<dbReference type="AlphaFoldDB" id="A0A4R6UQB3"/>
<protein>
    <recommendedName>
        <fullName evidence="7">Xaa-Pro dipeptidase</fullName>
        <shortName evidence="7">X-Pro dipeptidase</shortName>
        <ecNumber evidence="7">3.4.13.9</ecNumber>
    </recommendedName>
    <alternativeName>
        <fullName evidence="7">Imidodipeptidase</fullName>
    </alternativeName>
    <alternativeName>
        <fullName evidence="7">Proline dipeptidase</fullName>
        <shortName evidence="7">Prolidase</shortName>
    </alternativeName>
</protein>
<dbReference type="CDD" id="cd01087">
    <property type="entry name" value="Prolidase"/>
    <property type="match status" value="1"/>
</dbReference>
<name>A0A4R6UQB3_9GAMM</name>
<sequence>MTTAAHYASHLQTVLDRYQKAMASSGFDQVVVHSGIPKVAFQDDYHYPFKPNPNFVQLLPLTMPPHCLVVIKPEQKPVLIFLQPRDYWHVVPEDPSGYWVEHFDIRVIRTPSEAKALLNLQPKTAFIGEDTDAFTGWGFHAFNPVPLLAPLHWQRGYKTPYEIDSIAEANRVAARAHNAARDAFLAGKSELDIHHAYVAATGLQESQLPYGNIIALNEHGAVLHYTELQNNAPKDSRSFLIDAGAISNGYASDITRTYSREKNAFAELIQAVDDMQLKRIAAIKPGQQYLDVHLAFHHDIAEILKRFELVNMSAEAMVESGVTATFFPHGIGHLLGIQVHDIGGRFLNDKGENNPPPSAHPYLRMTRKVEQDMVFTIEPGIYFINMLLEELQQKPEAKQINWQNVEQFKPFGGVRIEDNVLVTKDGHRNLSREAFDAL</sequence>
<evidence type="ECO:0000256" key="6">
    <source>
        <dbReference type="ARBA" id="ARBA00023211"/>
    </source>
</evidence>
<dbReference type="Gene3D" id="3.90.230.10">
    <property type="entry name" value="Creatinase/methionine aminopeptidase superfamily"/>
    <property type="match status" value="1"/>
</dbReference>
<dbReference type="EMBL" id="SNYM01000010">
    <property type="protein sequence ID" value="TDQ47435.1"/>
    <property type="molecule type" value="Genomic_DNA"/>
</dbReference>
<keyword evidence="6 7" id="KW-0464">Manganese</keyword>